<organism evidence="11 12">
    <name type="scientific">Ophiocordyceps sinensis (strain Co18 / CGMCC 3.14243)</name>
    <name type="common">Yarsagumba caterpillar fungus</name>
    <name type="synonym">Hirsutella sinensis</name>
    <dbReference type="NCBI Taxonomy" id="911162"/>
    <lineage>
        <taxon>Eukaryota</taxon>
        <taxon>Fungi</taxon>
        <taxon>Dikarya</taxon>
        <taxon>Ascomycota</taxon>
        <taxon>Pezizomycotina</taxon>
        <taxon>Sordariomycetes</taxon>
        <taxon>Hypocreomycetidae</taxon>
        <taxon>Hypocreales</taxon>
        <taxon>Ophiocordycipitaceae</taxon>
        <taxon>Ophiocordyceps</taxon>
    </lineage>
</organism>
<gene>
    <name evidence="11" type="ORF">OCS_00508</name>
</gene>
<dbReference type="SMART" id="SM00321">
    <property type="entry name" value="WSC"/>
    <property type="match status" value="1"/>
</dbReference>
<dbReference type="CDD" id="cd12087">
    <property type="entry name" value="TM_EGFR-like"/>
    <property type="match status" value="1"/>
</dbReference>
<dbReference type="Proteomes" id="UP000019374">
    <property type="component" value="Unassembled WGS sequence"/>
</dbReference>
<dbReference type="PROSITE" id="PS51212">
    <property type="entry name" value="WSC"/>
    <property type="match status" value="1"/>
</dbReference>
<keyword evidence="4 8" id="KW-1133">Transmembrane helix</keyword>
<evidence type="ECO:0000259" key="10">
    <source>
        <dbReference type="PROSITE" id="PS51212"/>
    </source>
</evidence>
<feature type="region of interest" description="Disordered" evidence="7">
    <location>
        <begin position="35"/>
        <end position="55"/>
    </location>
</feature>
<evidence type="ECO:0000313" key="12">
    <source>
        <dbReference type="Proteomes" id="UP000019374"/>
    </source>
</evidence>
<feature type="chain" id="PRO_5004606041" evidence="9">
    <location>
        <begin position="20"/>
        <end position="308"/>
    </location>
</feature>
<accession>T5AE95</accession>
<proteinExistence type="predicted"/>
<reference evidence="11 12" key="1">
    <citation type="journal article" date="2013" name="Chin. Sci. Bull.">
        <title>Genome survey uncovers the secrets of sex and lifestyle in caterpillar fungus.</title>
        <authorList>
            <person name="Hu X."/>
            <person name="Zhang Y."/>
            <person name="Xiao G."/>
            <person name="Zheng P."/>
            <person name="Xia Y."/>
            <person name="Zhang X."/>
            <person name="St Leger R.J."/>
            <person name="Liu X."/>
            <person name="Wang C."/>
        </authorList>
    </citation>
    <scope>NUCLEOTIDE SEQUENCE [LARGE SCALE GENOMIC DNA]</scope>
    <source>
        <strain evidence="12">Co18 / CGMCC 3.14243</strain>
        <tissue evidence="11">Fruit-body</tissue>
    </source>
</reference>
<dbReference type="HOGENOM" id="CLU_024893_0_1_1"/>
<keyword evidence="6" id="KW-0325">Glycoprotein</keyword>
<feature type="region of interest" description="Disordered" evidence="7">
    <location>
        <begin position="153"/>
        <end position="180"/>
    </location>
</feature>
<dbReference type="GO" id="GO:0005886">
    <property type="term" value="C:plasma membrane"/>
    <property type="evidence" value="ECO:0007669"/>
    <property type="project" value="TreeGrafter"/>
</dbReference>
<feature type="domain" description="WSC" evidence="10">
    <location>
        <begin position="55"/>
        <end position="145"/>
    </location>
</feature>
<dbReference type="Pfam" id="PF01822">
    <property type="entry name" value="WSC"/>
    <property type="match status" value="1"/>
</dbReference>
<dbReference type="EMBL" id="KE652193">
    <property type="protein sequence ID" value="EQL03780.1"/>
    <property type="molecule type" value="Genomic_DNA"/>
</dbReference>
<feature type="transmembrane region" description="Helical" evidence="8">
    <location>
        <begin position="204"/>
        <end position="226"/>
    </location>
</feature>
<evidence type="ECO:0000256" key="8">
    <source>
        <dbReference type="SAM" id="Phobius"/>
    </source>
</evidence>
<dbReference type="PANTHER" id="PTHR24269:SF16">
    <property type="entry name" value="PROTEIN SLG1"/>
    <property type="match status" value="1"/>
</dbReference>
<dbReference type="OrthoDB" id="2019572at2759"/>
<protein>
    <submittedName>
        <fullName evidence="11">WSC domain containing protein</fullName>
    </submittedName>
</protein>
<evidence type="ECO:0000256" key="9">
    <source>
        <dbReference type="SAM" id="SignalP"/>
    </source>
</evidence>
<comment type="subcellular location">
    <subcellularLocation>
        <location evidence="1">Membrane</location>
        <topology evidence="1">Single-pass membrane protein</topology>
    </subcellularLocation>
</comment>
<evidence type="ECO:0000256" key="7">
    <source>
        <dbReference type="SAM" id="MobiDB-lite"/>
    </source>
</evidence>
<evidence type="ECO:0000256" key="6">
    <source>
        <dbReference type="ARBA" id="ARBA00023180"/>
    </source>
</evidence>
<name>T5AE95_OPHSC</name>
<evidence type="ECO:0000256" key="5">
    <source>
        <dbReference type="ARBA" id="ARBA00023136"/>
    </source>
</evidence>
<feature type="signal peptide" evidence="9">
    <location>
        <begin position="1"/>
        <end position="19"/>
    </location>
</feature>
<keyword evidence="2 8" id="KW-0812">Transmembrane</keyword>
<keyword evidence="3 9" id="KW-0732">Signal</keyword>
<dbReference type="PANTHER" id="PTHR24269">
    <property type="entry name" value="KREMEN PROTEIN"/>
    <property type="match status" value="1"/>
</dbReference>
<evidence type="ECO:0000256" key="1">
    <source>
        <dbReference type="ARBA" id="ARBA00004167"/>
    </source>
</evidence>
<sequence length="308" mass="32702">MKTSTIAFAAMLAASRVYGALDTPTNVVRDEMGTLASRQESKSKQPPSAFPIPNSPTSHGCYKAAGNMSTHTVENMSSGSCNKVCEKGKFPVSGLQASQCFCGMVYPMATDQVEDENCNYPCPSYPLEACGGLGKPGYWSVYNTGVNVNVGDYEPPSSSSSSPTSDPTISSKADSDPTAPAIVTQTRTATPSSEAKSGTNTAPIVAGSVAGVVAAALMIGGVFFFIRRRRNSEIEEEHRRNAAVNAFINGSKPPGSSGSMSMTDSRLNPVLAHRRMSDGSIADNEDYSRRILRVCLLLHDPITLLRIR</sequence>
<dbReference type="InterPro" id="IPR051836">
    <property type="entry name" value="Kremen_rcpt"/>
</dbReference>
<dbReference type="eggNOG" id="ENOG502S7MH">
    <property type="taxonomic scope" value="Eukaryota"/>
</dbReference>
<keyword evidence="5 8" id="KW-0472">Membrane</keyword>
<dbReference type="InterPro" id="IPR002889">
    <property type="entry name" value="WSC_carb-bd"/>
</dbReference>
<evidence type="ECO:0000313" key="11">
    <source>
        <dbReference type="EMBL" id="EQL03780.1"/>
    </source>
</evidence>
<evidence type="ECO:0000256" key="2">
    <source>
        <dbReference type="ARBA" id="ARBA00022692"/>
    </source>
</evidence>
<dbReference type="AlphaFoldDB" id="T5AE95"/>
<feature type="compositionally biased region" description="Low complexity" evidence="7">
    <location>
        <begin position="155"/>
        <end position="171"/>
    </location>
</feature>
<evidence type="ECO:0000256" key="4">
    <source>
        <dbReference type="ARBA" id="ARBA00022989"/>
    </source>
</evidence>
<evidence type="ECO:0000256" key="3">
    <source>
        <dbReference type="ARBA" id="ARBA00022729"/>
    </source>
</evidence>